<dbReference type="EMBL" id="MU118261">
    <property type="protein sequence ID" value="KAF9643222.1"/>
    <property type="molecule type" value="Genomic_DNA"/>
</dbReference>
<organism evidence="1 2">
    <name type="scientific">Thelephora ganbajun</name>
    <name type="common">Ganba fungus</name>
    <dbReference type="NCBI Taxonomy" id="370292"/>
    <lineage>
        <taxon>Eukaryota</taxon>
        <taxon>Fungi</taxon>
        <taxon>Dikarya</taxon>
        <taxon>Basidiomycota</taxon>
        <taxon>Agaricomycotina</taxon>
        <taxon>Agaricomycetes</taxon>
        <taxon>Thelephorales</taxon>
        <taxon>Thelephoraceae</taxon>
        <taxon>Thelephora</taxon>
    </lineage>
</organism>
<feature type="non-terminal residue" evidence="1">
    <location>
        <position position="1"/>
    </location>
</feature>
<evidence type="ECO:0000313" key="2">
    <source>
        <dbReference type="Proteomes" id="UP000886501"/>
    </source>
</evidence>
<accession>A0ACB6Z141</accession>
<sequence length="543" mass="61447">GCLKGTRTAVLDGIEFWTRDFDKPPVYWLNGLAGMGKSTIAQTIAERIFAGGQLGASFFCSRDFDDRRNLHFIFPTLAIQLARRYTEFRSIFVPLVQSDPEIAHESLYNQMKKLIVKPLEKSTISTVIVIDALDECKDREPASAILSVLGQFVSEIPKVKFLLTGRPEPRLREGFGLPLLAEATDVFVLHEVESSRVSNDIRLFFRRSFSGIADRRRRQKDWPTEEQLNLLCERAAGLFVYAVATVQFIDQTNKNPKKQLDRLLQLPKSTVYEGKAEFKENTTLDSLYTSILQQAFGDDDPEDDLIVRSVLGAVVLAANPLSPSTIGTLLGYDPEDVFPLLSSIHSLLILQGDTDQPVRPFHKSFPDFIVDPARCVSQRFRVSPPNHHMELLIGCLNLMNRTLEKNMYKLPDAVTNAEVPDLGERTERYIDSALQYACKSWHKHLVDEHTIRTPEIASALHQFLENKFLFWLEVLSVLGAAREAVDAFDLVTRWLEVSPTVELANDCFRFVTGFFEVTEESAPHIYHSALPLSPQTSVVRKLY</sequence>
<protein>
    <submittedName>
        <fullName evidence="1">Uncharacterized protein</fullName>
    </submittedName>
</protein>
<feature type="non-terminal residue" evidence="1">
    <location>
        <position position="543"/>
    </location>
</feature>
<reference evidence="1" key="2">
    <citation type="journal article" date="2020" name="Nat. Commun.">
        <title>Large-scale genome sequencing of mycorrhizal fungi provides insights into the early evolution of symbiotic traits.</title>
        <authorList>
            <person name="Miyauchi S."/>
            <person name="Kiss E."/>
            <person name="Kuo A."/>
            <person name="Drula E."/>
            <person name="Kohler A."/>
            <person name="Sanchez-Garcia M."/>
            <person name="Morin E."/>
            <person name="Andreopoulos B."/>
            <person name="Barry K.W."/>
            <person name="Bonito G."/>
            <person name="Buee M."/>
            <person name="Carver A."/>
            <person name="Chen C."/>
            <person name="Cichocki N."/>
            <person name="Clum A."/>
            <person name="Culley D."/>
            <person name="Crous P.W."/>
            <person name="Fauchery L."/>
            <person name="Girlanda M."/>
            <person name="Hayes R.D."/>
            <person name="Keri Z."/>
            <person name="LaButti K."/>
            <person name="Lipzen A."/>
            <person name="Lombard V."/>
            <person name="Magnuson J."/>
            <person name="Maillard F."/>
            <person name="Murat C."/>
            <person name="Nolan M."/>
            <person name="Ohm R.A."/>
            <person name="Pangilinan J."/>
            <person name="Pereira M.F."/>
            <person name="Perotto S."/>
            <person name="Peter M."/>
            <person name="Pfister S."/>
            <person name="Riley R."/>
            <person name="Sitrit Y."/>
            <person name="Stielow J.B."/>
            <person name="Szollosi G."/>
            <person name="Zifcakova L."/>
            <person name="Stursova M."/>
            <person name="Spatafora J.W."/>
            <person name="Tedersoo L."/>
            <person name="Vaario L.M."/>
            <person name="Yamada A."/>
            <person name="Yan M."/>
            <person name="Wang P."/>
            <person name="Xu J."/>
            <person name="Bruns T."/>
            <person name="Baldrian P."/>
            <person name="Vilgalys R."/>
            <person name="Dunand C."/>
            <person name="Henrissat B."/>
            <person name="Grigoriev I.V."/>
            <person name="Hibbett D."/>
            <person name="Nagy L.G."/>
            <person name="Martin F.M."/>
        </authorList>
    </citation>
    <scope>NUCLEOTIDE SEQUENCE</scope>
    <source>
        <strain evidence="1">P2</strain>
    </source>
</reference>
<comment type="caution">
    <text evidence="1">The sequence shown here is derived from an EMBL/GenBank/DDBJ whole genome shotgun (WGS) entry which is preliminary data.</text>
</comment>
<dbReference type="Proteomes" id="UP000886501">
    <property type="component" value="Unassembled WGS sequence"/>
</dbReference>
<evidence type="ECO:0000313" key="1">
    <source>
        <dbReference type="EMBL" id="KAF9643222.1"/>
    </source>
</evidence>
<keyword evidence="2" id="KW-1185">Reference proteome</keyword>
<name>A0ACB6Z141_THEGA</name>
<proteinExistence type="predicted"/>
<gene>
    <name evidence="1" type="ORF">BDM02DRAFT_3063517</name>
</gene>
<reference evidence="1" key="1">
    <citation type="submission" date="2019-10" db="EMBL/GenBank/DDBJ databases">
        <authorList>
            <consortium name="DOE Joint Genome Institute"/>
            <person name="Kuo A."/>
            <person name="Miyauchi S."/>
            <person name="Kiss E."/>
            <person name="Drula E."/>
            <person name="Kohler A."/>
            <person name="Sanchez-Garcia M."/>
            <person name="Andreopoulos B."/>
            <person name="Barry K.W."/>
            <person name="Bonito G."/>
            <person name="Buee M."/>
            <person name="Carver A."/>
            <person name="Chen C."/>
            <person name="Cichocki N."/>
            <person name="Clum A."/>
            <person name="Culley D."/>
            <person name="Crous P.W."/>
            <person name="Fauchery L."/>
            <person name="Girlanda M."/>
            <person name="Hayes R."/>
            <person name="Keri Z."/>
            <person name="Labutti K."/>
            <person name="Lipzen A."/>
            <person name="Lombard V."/>
            <person name="Magnuson J."/>
            <person name="Maillard F."/>
            <person name="Morin E."/>
            <person name="Murat C."/>
            <person name="Nolan M."/>
            <person name="Ohm R."/>
            <person name="Pangilinan J."/>
            <person name="Pereira M."/>
            <person name="Perotto S."/>
            <person name="Peter M."/>
            <person name="Riley R."/>
            <person name="Sitrit Y."/>
            <person name="Stielow B."/>
            <person name="Szollosi G."/>
            <person name="Zifcakova L."/>
            <person name="Stursova M."/>
            <person name="Spatafora J.W."/>
            <person name="Tedersoo L."/>
            <person name="Vaario L.-M."/>
            <person name="Yamada A."/>
            <person name="Yan M."/>
            <person name="Wang P."/>
            <person name="Xu J."/>
            <person name="Bruns T."/>
            <person name="Baldrian P."/>
            <person name="Vilgalys R."/>
            <person name="Henrissat B."/>
            <person name="Grigoriev I.V."/>
            <person name="Hibbett D."/>
            <person name="Nagy L.G."/>
            <person name="Martin F.M."/>
        </authorList>
    </citation>
    <scope>NUCLEOTIDE SEQUENCE</scope>
    <source>
        <strain evidence="1">P2</strain>
    </source>
</reference>